<keyword evidence="1" id="KW-1133">Transmembrane helix</keyword>
<proteinExistence type="predicted"/>
<evidence type="ECO:0008006" key="4">
    <source>
        <dbReference type="Google" id="ProtNLM"/>
    </source>
</evidence>
<keyword evidence="1" id="KW-0472">Membrane</keyword>
<gene>
    <name evidence="2" type="ORF">AB0I59_35340</name>
</gene>
<dbReference type="RefSeq" id="WP_358139950.1">
    <property type="nucleotide sequence ID" value="NZ_JBFALK010000025.1"/>
</dbReference>
<sequence length="161" mass="18266">MPIAPQDNAQGVRPPEATVKRRWGCLAAIVMPFLLLFVLISMPQWLHNRELDGLADRFQSYPLPPGTEFSDHEVQMSVALRGNSNHCDYRLRFNLQTKLPVSEVVRHYGAAKIGIEGGGVEVIGWTPSTTPSFPLTFDQRQPIIVEIQDNLHDPSWDFRCW</sequence>
<reference evidence="2 3" key="1">
    <citation type="submission" date="2024-06" db="EMBL/GenBank/DDBJ databases">
        <title>The Natural Products Discovery Center: Release of the First 8490 Sequenced Strains for Exploring Actinobacteria Biosynthetic Diversity.</title>
        <authorList>
            <person name="Kalkreuter E."/>
            <person name="Kautsar S.A."/>
            <person name="Yang D."/>
            <person name="Bader C.D."/>
            <person name="Teijaro C.N."/>
            <person name="Fluegel L."/>
            <person name="Davis C.M."/>
            <person name="Simpson J.R."/>
            <person name="Lauterbach L."/>
            <person name="Steele A.D."/>
            <person name="Gui C."/>
            <person name="Meng S."/>
            <person name="Li G."/>
            <person name="Viehrig K."/>
            <person name="Ye F."/>
            <person name="Su P."/>
            <person name="Kiefer A.F."/>
            <person name="Nichols A."/>
            <person name="Cepeda A.J."/>
            <person name="Yan W."/>
            <person name="Fan B."/>
            <person name="Jiang Y."/>
            <person name="Adhikari A."/>
            <person name="Zheng C.-J."/>
            <person name="Schuster L."/>
            <person name="Cowan T.M."/>
            <person name="Smanski M.J."/>
            <person name="Chevrette M.G."/>
            <person name="De Carvalho L.P.S."/>
            <person name="Shen B."/>
        </authorList>
    </citation>
    <scope>NUCLEOTIDE SEQUENCE [LARGE SCALE GENOMIC DNA]</scope>
    <source>
        <strain evidence="2 3">NPDC050100</strain>
    </source>
</reference>
<dbReference type="Proteomes" id="UP001551675">
    <property type="component" value="Unassembled WGS sequence"/>
</dbReference>
<evidence type="ECO:0000256" key="1">
    <source>
        <dbReference type="SAM" id="Phobius"/>
    </source>
</evidence>
<evidence type="ECO:0000313" key="2">
    <source>
        <dbReference type="EMBL" id="MEV0973897.1"/>
    </source>
</evidence>
<protein>
    <recommendedName>
        <fullName evidence="4">DUF3592 domain-containing protein</fullName>
    </recommendedName>
</protein>
<comment type="caution">
    <text evidence="2">The sequence shown here is derived from an EMBL/GenBank/DDBJ whole genome shotgun (WGS) entry which is preliminary data.</text>
</comment>
<evidence type="ECO:0000313" key="3">
    <source>
        <dbReference type="Proteomes" id="UP001551675"/>
    </source>
</evidence>
<organism evidence="2 3">
    <name type="scientific">Microtetraspora glauca</name>
    <dbReference type="NCBI Taxonomy" id="1996"/>
    <lineage>
        <taxon>Bacteria</taxon>
        <taxon>Bacillati</taxon>
        <taxon>Actinomycetota</taxon>
        <taxon>Actinomycetes</taxon>
        <taxon>Streptosporangiales</taxon>
        <taxon>Streptosporangiaceae</taxon>
        <taxon>Microtetraspora</taxon>
    </lineage>
</organism>
<accession>A0ABV3GQX2</accession>
<name>A0ABV3GQX2_MICGL</name>
<feature type="transmembrane region" description="Helical" evidence="1">
    <location>
        <begin position="23"/>
        <end position="46"/>
    </location>
</feature>
<keyword evidence="1" id="KW-0812">Transmembrane</keyword>
<keyword evidence="3" id="KW-1185">Reference proteome</keyword>
<dbReference type="EMBL" id="JBFALK010000025">
    <property type="protein sequence ID" value="MEV0973897.1"/>
    <property type="molecule type" value="Genomic_DNA"/>
</dbReference>